<evidence type="ECO:0000313" key="1">
    <source>
        <dbReference type="EMBL" id="DAE31746.1"/>
    </source>
</evidence>
<sequence length="35" mass="4027">MAVANDEDGYEGIQFCRYIADIIGKDDTIDWNDFI</sequence>
<protein>
    <submittedName>
        <fullName evidence="1">Proteasome maturation factor UMP1</fullName>
    </submittedName>
</protein>
<proteinExistence type="predicted"/>
<name>A0A8S5RKW3_9VIRU</name>
<organism evidence="1">
    <name type="scientific">virus sp. ctBM815</name>
    <dbReference type="NCBI Taxonomy" id="2825806"/>
    <lineage>
        <taxon>Viruses</taxon>
    </lineage>
</organism>
<dbReference type="GO" id="GO:0000502">
    <property type="term" value="C:proteasome complex"/>
    <property type="evidence" value="ECO:0007669"/>
    <property type="project" value="UniProtKB-KW"/>
</dbReference>
<reference evidence="1" key="1">
    <citation type="journal article" date="2021" name="Proc. Natl. Acad. Sci. U.S.A.">
        <title>A Catalog of Tens of Thousands of Viruses from Human Metagenomes Reveals Hidden Associations with Chronic Diseases.</title>
        <authorList>
            <person name="Tisza M.J."/>
            <person name="Buck C.B."/>
        </authorList>
    </citation>
    <scope>NUCLEOTIDE SEQUENCE</scope>
    <source>
        <strain evidence="1">CtBM815</strain>
    </source>
</reference>
<accession>A0A8S5RKW3</accession>
<keyword evidence="1" id="KW-0647">Proteasome</keyword>
<dbReference type="EMBL" id="BK059109">
    <property type="protein sequence ID" value="DAE31746.1"/>
    <property type="molecule type" value="Genomic_DNA"/>
</dbReference>